<reference evidence="11" key="1">
    <citation type="journal article" date="2014" name="Proc. Natl. Acad. Sci. U.S.A.">
        <title>Extensive sampling of basidiomycete genomes demonstrates inadequacy of the white-rot/brown-rot paradigm for wood decay fungi.</title>
        <authorList>
            <person name="Riley R."/>
            <person name="Salamov A.A."/>
            <person name="Brown D.W."/>
            <person name="Nagy L.G."/>
            <person name="Floudas D."/>
            <person name="Held B.W."/>
            <person name="Levasseur A."/>
            <person name="Lombard V."/>
            <person name="Morin E."/>
            <person name="Otillar R."/>
            <person name="Lindquist E.A."/>
            <person name="Sun H."/>
            <person name="LaButti K.M."/>
            <person name="Schmutz J."/>
            <person name="Jabbour D."/>
            <person name="Luo H."/>
            <person name="Baker S.E."/>
            <person name="Pisabarro A.G."/>
            <person name="Walton J.D."/>
            <person name="Blanchette R.A."/>
            <person name="Henrissat B."/>
            <person name="Martin F."/>
            <person name="Cullen D."/>
            <person name="Hibbett D.S."/>
            <person name="Grigoriev I.V."/>
        </authorList>
    </citation>
    <scope>NUCLEOTIDE SEQUENCE [LARGE SCALE GENOMIC DNA]</scope>
    <source>
        <strain evidence="11">FD-172 SS1</strain>
    </source>
</reference>
<dbReference type="InterPro" id="IPR000953">
    <property type="entry name" value="Chromo/chromo_shadow_dom"/>
</dbReference>
<dbReference type="Proteomes" id="UP000027195">
    <property type="component" value="Unassembled WGS sequence"/>
</dbReference>
<feature type="compositionally biased region" description="Basic and acidic residues" evidence="8">
    <location>
        <begin position="102"/>
        <end position="120"/>
    </location>
</feature>
<gene>
    <name evidence="10" type="ORF">BOTBODRAFT_179884</name>
</gene>
<name>A0A067M135_BOTB1</name>
<keyword evidence="5" id="KW-0805">Transcription regulation</keyword>
<dbReference type="Gene3D" id="1.10.274.30">
    <property type="entry name" value="MRG domain"/>
    <property type="match status" value="1"/>
</dbReference>
<dbReference type="PANTHER" id="PTHR10880">
    <property type="entry name" value="MORTALITY FACTOR 4-LIKE PROTEIN"/>
    <property type="match status" value="1"/>
</dbReference>
<proteinExistence type="inferred from homology"/>
<dbReference type="InParanoid" id="A0A067M135"/>
<organism evidence="10 11">
    <name type="scientific">Botryobasidium botryosum (strain FD-172 SS1)</name>
    <dbReference type="NCBI Taxonomy" id="930990"/>
    <lineage>
        <taxon>Eukaryota</taxon>
        <taxon>Fungi</taxon>
        <taxon>Dikarya</taxon>
        <taxon>Basidiomycota</taxon>
        <taxon>Agaricomycotina</taxon>
        <taxon>Agaricomycetes</taxon>
        <taxon>Cantharellales</taxon>
        <taxon>Botryobasidiaceae</taxon>
        <taxon>Botryobasidium</taxon>
    </lineage>
</organism>
<dbReference type="PANTHER" id="PTHR10880:SF15">
    <property type="entry name" value="MSL COMPLEX SUBUNIT 3"/>
    <property type="match status" value="1"/>
</dbReference>
<dbReference type="CDD" id="cd18983">
    <property type="entry name" value="CBD_MSL3_like"/>
    <property type="match status" value="1"/>
</dbReference>
<dbReference type="Pfam" id="PF22732">
    <property type="entry name" value="MSL3_chromo-like"/>
    <property type="match status" value="1"/>
</dbReference>
<evidence type="ECO:0000259" key="9">
    <source>
        <dbReference type="SMART" id="SM00298"/>
    </source>
</evidence>
<keyword evidence="11" id="KW-1185">Reference proteome</keyword>
<evidence type="ECO:0000256" key="4">
    <source>
        <dbReference type="ARBA" id="ARBA00022853"/>
    </source>
</evidence>
<keyword evidence="7" id="KW-0539">Nucleus</keyword>
<dbReference type="PROSITE" id="PS51640">
    <property type="entry name" value="MRG"/>
    <property type="match status" value="1"/>
</dbReference>
<dbReference type="FunCoup" id="A0A067M135">
    <property type="interactions" value="416"/>
</dbReference>
<dbReference type="GO" id="GO:0032221">
    <property type="term" value="C:Rpd3S complex"/>
    <property type="evidence" value="ECO:0007669"/>
    <property type="project" value="TreeGrafter"/>
</dbReference>
<dbReference type="PIRSF" id="PIRSF038133">
    <property type="entry name" value="HAT_Nua4_EAF3/MRG15"/>
    <property type="match status" value="1"/>
</dbReference>
<dbReference type="InterPro" id="IPR016197">
    <property type="entry name" value="Chromo-like_dom_sf"/>
</dbReference>
<dbReference type="HOGENOM" id="CLU_039566_1_1_1"/>
<evidence type="ECO:0000256" key="8">
    <source>
        <dbReference type="SAM" id="MobiDB-lite"/>
    </source>
</evidence>
<dbReference type="STRING" id="930990.A0A067M135"/>
<dbReference type="AlphaFoldDB" id="A0A067M135"/>
<dbReference type="GO" id="GO:0006355">
    <property type="term" value="P:regulation of DNA-templated transcription"/>
    <property type="evidence" value="ECO:0007669"/>
    <property type="project" value="InterPro"/>
</dbReference>
<protein>
    <recommendedName>
        <fullName evidence="3">Chromatin modification-related protein EAF3</fullName>
    </recommendedName>
</protein>
<evidence type="ECO:0000313" key="10">
    <source>
        <dbReference type="EMBL" id="KDQ08390.1"/>
    </source>
</evidence>
<keyword evidence="4" id="KW-0156">Chromatin regulator</keyword>
<dbReference type="Gene3D" id="2.30.30.140">
    <property type="match status" value="1"/>
</dbReference>
<dbReference type="InterPro" id="IPR026541">
    <property type="entry name" value="MRG_dom"/>
</dbReference>
<evidence type="ECO:0000256" key="5">
    <source>
        <dbReference type="ARBA" id="ARBA00023015"/>
    </source>
</evidence>
<evidence type="ECO:0000256" key="7">
    <source>
        <dbReference type="ARBA" id="ARBA00023242"/>
    </source>
</evidence>
<dbReference type="OrthoDB" id="124855at2759"/>
<evidence type="ECO:0000256" key="6">
    <source>
        <dbReference type="ARBA" id="ARBA00023163"/>
    </source>
</evidence>
<dbReference type="SMART" id="SM00298">
    <property type="entry name" value="CHROMO"/>
    <property type="match status" value="1"/>
</dbReference>
<feature type="domain" description="Chromo" evidence="9">
    <location>
        <begin position="17"/>
        <end position="74"/>
    </location>
</feature>
<sequence length="323" mass="36514">MSFALQERVLCYHGPLIYEAKVLKTETWDETTTKLGSVGVHYYVHYKGWKQTWDEWVPASRLLKFNDTNLTLQKTLIAAQKATSAPAKTSTSGGGIGSSLTGRRDGGRKDGRKRGRDEDEFSKKPDLKLIIPDVLKVVLVDDWEAVTKNNQLVSLPREPSVQEILSQFKEHVLSLPDPPPQAQTILPTLLTGLQTYFDRSLGTSLLYRFERAQYATARRNWVTGPHVVVGEEKEMSAVYGAEHVCRLLVNLPTMISHTTMDQESVNILRDYVTQLMECAIFLFDIIASLPTQLLGSFMVERKDTIFLHDYESASSQYQNLSRT</sequence>
<evidence type="ECO:0000256" key="3">
    <source>
        <dbReference type="ARBA" id="ARBA00018505"/>
    </source>
</evidence>
<feature type="region of interest" description="Disordered" evidence="8">
    <location>
        <begin position="83"/>
        <end position="120"/>
    </location>
</feature>
<dbReference type="EMBL" id="KL198091">
    <property type="protein sequence ID" value="KDQ08390.1"/>
    <property type="molecule type" value="Genomic_DNA"/>
</dbReference>
<dbReference type="InterPro" id="IPR008676">
    <property type="entry name" value="MRG"/>
</dbReference>
<dbReference type="InterPro" id="IPR038217">
    <property type="entry name" value="MRG_C_sf"/>
</dbReference>
<comment type="similarity">
    <text evidence="2">Belongs to the MRG family.</text>
</comment>
<evidence type="ECO:0000256" key="2">
    <source>
        <dbReference type="ARBA" id="ARBA00009093"/>
    </source>
</evidence>
<evidence type="ECO:0000313" key="11">
    <source>
        <dbReference type="Proteomes" id="UP000027195"/>
    </source>
</evidence>
<keyword evidence="6" id="KW-0804">Transcription</keyword>
<comment type="subcellular location">
    <subcellularLocation>
        <location evidence="1">Nucleus</location>
    </subcellularLocation>
</comment>
<dbReference type="SUPFAM" id="SSF54160">
    <property type="entry name" value="Chromo domain-like"/>
    <property type="match status" value="1"/>
</dbReference>
<accession>A0A067M135</accession>
<dbReference type="Pfam" id="PF05712">
    <property type="entry name" value="MRG"/>
    <property type="match status" value="1"/>
</dbReference>
<dbReference type="GO" id="GO:0035267">
    <property type="term" value="C:NuA4 histone acetyltransferase complex"/>
    <property type="evidence" value="ECO:0007669"/>
    <property type="project" value="TreeGrafter"/>
</dbReference>
<dbReference type="GO" id="GO:0006338">
    <property type="term" value="P:chromatin remodeling"/>
    <property type="evidence" value="ECO:0007669"/>
    <property type="project" value="UniProtKB-ARBA"/>
</dbReference>
<evidence type="ECO:0000256" key="1">
    <source>
        <dbReference type="ARBA" id="ARBA00004123"/>
    </source>
</evidence>
<dbReference type="InterPro" id="IPR053820">
    <property type="entry name" value="MSL3_chromo-like"/>
</dbReference>